<accession>A0ABQ3K8I4</accession>
<dbReference type="EMBL" id="BNAL01000025">
    <property type="protein sequence ID" value="GHG06811.1"/>
    <property type="molecule type" value="Genomic_DNA"/>
</dbReference>
<proteinExistence type="predicted"/>
<name>A0ABQ3K8I4_9DEIO</name>
<evidence type="ECO:0000313" key="2">
    <source>
        <dbReference type="EMBL" id="GHG06811.1"/>
    </source>
</evidence>
<dbReference type="Proteomes" id="UP000632154">
    <property type="component" value="Unassembled WGS sequence"/>
</dbReference>
<sequence>MFTKCWENAPSPDDFRPADFGPANFGSGTGAPKRAPQAQQDNPDQDRYSKEAHLPCGPGMQQ</sequence>
<protein>
    <submittedName>
        <fullName evidence="2">Uncharacterized protein</fullName>
    </submittedName>
</protein>
<comment type="caution">
    <text evidence="2">The sequence shown here is derived from an EMBL/GenBank/DDBJ whole genome shotgun (WGS) entry which is preliminary data.</text>
</comment>
<feature type="region of interest" description="Disordered" evidence="1">
    <location>
        <begin position="1"/>
        <end position="62"/>
    </location>
</feature>
<reference evidence="3" key="1">
    <citation type="journal article" date="2019" name="Int. J. Syst. Evol. Microbiol.">
        <title>The Global Catalogue of Microorganisms (GCM) 10K type strain sequencing project: providing services to taxonomists for standard genome sequencing and annotation.</title>
        <authorList>
            <consortium name="The Broad Institute Genomics Platform"/>
            <consortium name="The Broad Institute Genome Sequencing Center for Infectious Disease"/>
            <person name="Wu L."/>
            <person name="Ma J."/>
        </authorList>
    </citation>
    <scope>NUCLEOTIDE SEQUENCE [LARGE SCALE GENOMIC DNA]</scope>
    <source>
        <strain evidence="3">CGMCC 1.18439</strain>
    </source>
</reference>
<gene>
    <name evidence="2" type="ORF">GCM10017783_19250</name>
</gene>
<evidence type="ECO:0000256" key="1">
    <source>
        <dbReference type="SAM" id="MobiDB-lite"/>
    </source>
</evidence>
<organism evidence="2 3">
    <name type="scientific">Deinococcus piscis</name>
    <dbReference type="NCBI Taxonomy" id="394230"/>
    <lineage>
        <taxon>Bacteria</taxon>
        <taxon>Thermotogati</taxon>
        <taxon>Deinococcota</taxon>
        <taxon>Deinococci</taxon>
        <taxon>Deinococcales</taxon>
        <taxon>Deinococcaceae</taxon>
        <taxon>Deinococcus</taxon>
    </lineage>
</organism>
<keyword evidence="3" id="KW-1185">Reference proteome</keyword>
<feature type="compositionally biased region" description="Basic and acidic residues" evidence="1">
    <location>
        <begin position="44"/>
        <end position="53"/>
    </location>
</feature>
<evidence type="ECO:0000313" key="3">
    <source>
        <dbReference type="Proteomes" id="UP000632154"/>
    </source>
</evidence>